<sequence length="320" mass="33565">MTMVRRFSGVMILMFALALAACSSAPAAVAPTAEATSVPTAEAAPIQITDALGREITLAAPGQRIVSLAPSITEILFAVGAGPQVVGDTQYCNYPPEADALPEIGGFSAKTISIESIVALNPDLVIAGSTAQASVAEALAPMGIPTIIFEPKSFEDVYVNISQVGLATGHSAEAEALVAQMQARVAAVETTVATIPAEQRPSLFYEVFDEPLLSAGPNTFIGQMITLVGATNIFADTTEEYPVVSAEAIVDRNPDAIVGPNSHGDKLTPEQLALRPGWERINAVQNKRIYLLDGDMASRAGPRLVDVLESLAAMLYPEQF</sequence>
<comment type="similarity">
    <text evidence="1">Belongs to the bacterial solute-binding protein 8 family.</text>
</comment>
<evidence type="ECO:0000313" key="6">
    <source>
        <dbReference type="Proteomes" id="UP000054010"/>
    </source>
</evidence>
<evidence type="ECO:0000256" key="2">
    <source>
        <dbReference type="ARBA" id="ARBA00022729"/>
    </source>
</evidence>
<dbReference type="PROSITE" id="PS50983">
    <property type="entry name" value="FE_B12_PBP"/>
    <property type="match status" value="1"/>
</dbReference>
<dbReference type="HOGENOM" id="CLU_038034_2_8_0"/>
<dbReference type="Gene3D" id="3.40.50.1980">
    <property type="entry name" value="Nitrogenase molybdenum iron protein domain"/>
    <property type="match status" value="2"/>
</dbReference>
<proteinExistence type="inferred from homology"/>
<dbReference type="SUPFAM" id="SSF53807">
    <property type="entry name" value="Helical backbone' metal receptor"/>
    <property type="match status" value="1"/>
</dbReference>
<dbReference type="PANTHER" id="PTHR30535">
    <property type="entry name" value="VITAMIN B12-BINDING PROTEIN"/>
    <property type="match status" value="1"/>
</dbReference>
<dbReference type="InterPro" id="IPR050902">
    <property type="entry name" value="ABC_Transporter_SBP"/>
</dbReference>
<evidence type="ECO:0000259" key="4">
    <source>
        <dbReference type="PROSITE" id="PS50983"/>
    </source>
</evidence>
<reference evidence="5 6" key="1">
    <citation type="journal article" date="2011" name="J. Bacteriol.">
        <title>Draft genome sequence of the anoxygenic filamentous phototrophic bacterium Oscillochloris trichoides subsp. DG-6.</title>
        <authorList>
            <person name="Kuznetsov B.B."/>
            <person name="Ivanovsky R.N."/>
            <person name="Keppen O.I."/>
            <person name="Sukhacheva M.V."/>
            <person name="Bumazhkin B.K."/>
            <person name="Patutina E.O."/>
            <person name="Beletsky A.V."/>
            <person name="Mardanov A.V."/>
            <person name="Baslerov R.V."/>
            <person name="Panteleeva A.N."/>
            <person name="Kolganova T.V."/>
            <person name="Ravin N.V."/>
            <person name="Skryabin K.G."/>
        </authorList>
    </citation>
    <scope>NUCLEOTIDE SEQUENCE [LARGE SCALE GENOMIC DNA]</scope>
    <source>
        <strain evidence="5 6">DG-6</strain>
    </source>
</reference>
<keyword evidence="2 3" id="KW-0732">Signal</keyword>
<dbReference type="InterPro" id="IPR054828">
    <property type="entry name" value="Vit_B12_bind_prot"/>
</dbReference>
<feature type="chain" id="PRO_5003146957" evidence="3">
    <location>
        <begin position="28"/>
        <end position="320"/>
    </location>
</feature>
<name>E1IDV0_9CHLR</name>
<keyword evidence="6" id="KW-1185">Reference proteome</keyword>
<feature type="domain" description="Fe/B12 periplasmic-binding" evidence="4">
    <location>
        <begin position="64"/>
        <end position="319"/>
    </location>
</feature>
<dbReference type="OrthoDB" id="9787830at2"/>
<dbReference type="eggNOG" id="COG0614">
    <property type="taxonomic scope" value="Bacteria"/>
</dbReference>
<feature type="signal peptide" evidence="3">
    <location>
        <begin position="1"/>
        <end position="27"/>
    </location>
</feature>
<dbReference type="GO" id="GO:0071281">
    <property type="term" value="P:cellular response to iron ion"/>
    <property type="evidence" value="ECO:0007669"/>
    <property type="project" value="TreeGrafter"/>
</dbReference>
<dbReference type="EMBL" id="ADVR01000046">
    <property type="protein sequence ID" value="EFO80635.1"/>
    <property type="molecule type" value="Genomic_DNA"/>
</dbReference>
<evidence type="ECO:0000313" key="5">
    <source>
        <dbReference type="EMBL" id="EFO80635.1"/>
    </source>
</evidence>
<dbReference type="NCBIfam" id="NF038402">
    <property type="entry name" value="TroA_like"/>
    <property type="match status" value="1"/>
</dbReference>
<gene>
    <name evidence="5" type="ORF">OSCT_1501</name>
</gene>
<dbReference type="CDD" id="cd01144">
    <property type="entry name" value="BtuF"/>
    <property type="match status" value="1"/>
</dbReference>
<protein>
    <submittedName>
        <fullName evidence="5">Periplasmic binding protein</fullName>
    </submittedName>
</protein>
<organism evidence="5 6">
    <name type="scientific">Oscillochloris trichoides DG-6</name>
    <dbReference type="NCBI Taxonomy" id="765420"/>
    <lineage>
        <taxon>Bacteria</taxon>
        <taxon>Bacillati</taxon>
        <taxon>Chloroflexota</taxon>
        <taxon>Chloroflexia</taxon>
        <taxon>Chloroflexales</taxon>
        <taxon>Chloroflexineae</taxon>
        <taxon>Oscillochloridaceae</taxon>
        <taxon>Oscillochloris</taxon>
    </lineage>
</organism>
<evidence type="ECO:0000256" key="3">
    <source>
        <dbReference type="SAM" id="SignalP"/>
    </source>
</evidence>
<comment type="caution">
    <text evidence="5">The sequence shown here is derived from an EMBL/GenBank/DDBJ whole genome shotgun (WGS) entry which is preliminary data.</text>
</comment>
<dbReference type="InterPro" id="IPR002491">
    <property type="entry name" value="ABC_transptr_periplasmic_BD"/>
</dbReference>
<dbReference type="STRING" id="765420.OSCT_1501"/>
<dbReference type="Pfam" id="PF01497">
    <property type="entry name" value="Peripla_BP_2"/>
    <property type="match status" value="1"/>
</dbReference>
<dbReference type="Proteomes" id="UP000054010">
    <property type="component" value="Unassembled WGS sequence"/>
</dbReference>
<accession>E1IDV0</accession>
<dbReference type="PROSITE" id="PS51257">
    <property type="entry name" value="PROKAR_LIPOPROTEIN"/>
    <property type="match status" value="1"/>
</dbReference>
<dbReference type="PANTHER" id="PTHR30535:SF34">
    <property type="entry name" value="MOLYBDATE-BINDING PROTEIN MOLA"/>
    <property type="match status" value="1"/>
</dbReference>
<evidence type="ECO:0000256" key="1">
    <source>
        <dbReference type="ARBA" id="ARBA00008814"/>
    </source>
</evidence>
<dbReference type="AlphaFoldDB" id="E1IDV0"/>